<dbReference type="AlphaFoldDB" id="B7KGW2"/>
<keyword evidence="2" id="KW-1185">Reference proteome</keyword>
<name>B7KGW2_GLOC7</name>
<organism evidence="1 2">
    <name type="scientific">Gloeothece citriformis (strain PCC 7424)</name>
    <name type="common">Cyanothece sp. (strain PCC 7424)</name>
    <dbReference type="NCBI Taxonomy" id="65393"/>
    <lineage>
        <taxon>Bacteria</taxon>
        <taxon>Bacillati</taxon>
        <taxon>Cyanobacteriota</taxon>
        <taxon>Cyanophyceae</taxon>
        <taxon>Oscillatoriophycideae</taxon>
        <taxon>Chroococcales</taxon>
        <taxon>Aphanothecaceae</taxon>
        <taxon>Gloeothece</taxon>
        <taxon>Gloeothece citriformis</taxon>
    </lineage>
</organism>
<dbReference type="EMBL" id="CP001291">
    <property type="protein sequence ID" value="ACK73449.1"/>
    <property type="molecule type" value="Genomic_DNA"/>
</dbReference>
<evidence type="ECO:0000313" key="1">
    <source>
        <dbReference type="EMBL" id="ACK73449.1"/>
    </source>
</evidence>
<gene>
    <name evidence="1" type="ordered locus">PCC7424_5098</name>
</gene>
<reference evidence="2" key="1">
    <citation type="journal article" date="2011" name="MBio">
        <title>Novel metabolic attributes of the genus Cyanothece, comprising a group of unicellular nitrogen-fixing Cyanobacteria.</title>
        <authorList>
            <person name="Bandyopadhyay A."/>
            <person name="Elvitigala T."/>
            <person name="Welsh E."/>
            <person name="Stockel J."/>
            <person name="Liberton M."/>
            <person name="Min H."/>
            <person name="Sherman L.A."/>
            <person name="Pakrasi H.B."/>
        </authorList>
    </citation>
    <scope>NUCLEOTIDE SEQUENCE [LARGE SCALE GENOMIC DNA]</scope>
    <source>
        <strain evidence="2">PCC 7424</strain>
    </source>
</reference>
<proteinExistence type="predicted"/>
<protein>
    <submittedName>
        <fullName evidence="1">Uncharacterized protein</fullName>
    </submittedName>
</protein>
<accession>B7KGW2</accession>
<evidence type="ECO:0000313" key="2">
    <source>
        <dbReference type="Proteomes" id="UP000002384"/>
    </source>
</evidence>
<dbReference type="HOGENOM" id="CLU_3342808_0_0_3"/>
<dbReference type="Proteomes" id="UP000002384">
    <property type="component" value="Chromosome"/>
</dbReference>
<dbReference type="KEGG" id="cyc:PCC7424_5098"/>
<sequence>MVIEIAIISDMTPKESYIRLKNLLVKWQLKQTKKKKS</sequence>